<dbReference type="EMBL" id="JASSZA010000001">
    <property type="protein sequence ID" value="KAK2121355.1"/>
    <property type="molecule type" value="Genomic_DNA"/>
</dbReference>
<evidence type="ECO:0000313" key="3">
    <source>
        <dbReference type="Proteomes" id="UP001266305"/>
    </source>
</evidence>
<feature type="non-terminal residue" evidence="2">
    <location>
        <position position="88"/>
    </location>
</feature>
<reference evidence="2 3" key="1">
    <citation type="submission" date="2023-05" db="EMBL/GenBank/DDBJ databases">
        <title>B98-5 Cell Line De Novo Hybrid Assembly: An Optical Mapping Approach.</title>
        <authorList>
            <person name="Kananen K."/>
            <person name="Auerbach J.A."/>
            <person name="Kautto E."/>
            <person name="Blachly J.S."/>
        </authorList>
    </citation>
    <scope>NUCLEOTIDE SEQUENCE [LARGE SCALE GENOMIC DNA]</scope>
    <source>
        <strain evidence="2">B95-8</strain>
        <tissue evidence="2">Cell line</tissue>
    </source>
</reference>
<evidence type="ECO:0000256" key="1">
    <source>
        <dbReference type="SAM" id="MobiDB-lite"/>
    </source>
</evidence>
<feature type="region of interest" description="Disordered" evidence="1">
    <location>
        <begin position="1"/>
        <end position="26"/>
    </location>
</feature>
<evidence type="ECO:0000313" key="2">
    <source>
        <dbReference type="EMBL" id="KAK2121355.1"/>
    </source>
</evidence>
<gene>
    <name evidence="2" type="ORF">P7K49_002741</name>
</gene>
<accession>A0ABQ9WI61</accession>
<proteinExistence type="predicted"/>
<name>A0ABQ9WI61_SAGOE</name>
<sequence length="88" mass="9387">MPALPPSAPKPIPAQSRPLRALIPQSGETRCPPHPFYLPGAALVSCLHLLQALPWRLLSSSSSSSSPSVNPKPSQALWALLSSLRPFL</sequence>
<comment type="caution">
    <text evidence="2">The sequence shown here is derived from an EMBL/GenBank/DDBJ whole genome shotgun (WGS) entry which is preliminary data.</text>
</comment>
<organism evidence="2 3">
    <name type="scientific">Saguinus oedipus</name>
    <name type="common">Cotton-top tamarin</name>
    <name type="synonym">Oedipomidas oedipus</name>
    <dbReference type="NCBI Taxonomy" id="9490"/>
    <lineage>
        <taxon>Eukaryota</taxon>
        <taxon>Metazoa</taxon>
        <taxon>Chordata</taxon>
        <taxon>Craniata</taxon>
        <taxon>Vertebrata</taxon>
        <taxon>Euteleostomi</taxon>
        <taxon>Mammalia</taxon>
        <taxon>Eutheria</taxon>
        <taxon>Euarchontoglires</taxon>
        <taxon>Primates</taxon>
        <taxon>Haplorrhini</taxon>
        <taxon>Platyrrhini</taxon>
        <taxon>Cebidae</taxon>
        <taxon>Callitrichinae</taxon>
        <taxon>Saguinus</taxon>
    </lineage>
</organism>
<dbReference type="Proteomes" id="UP001266305">
    <property type="component" value="Unassembled WGS sequence"/>
</dbReference>
<protein>
    <submittedName>
        <fullName evidence="2">Uncharacterized protein</fullName>
    </submittedName>
</protein>
<keyword evidence="3" id="KW-1185">Reference proteome</keyword>
<feature type="compositionally biased region" description="Pro residues" evidence="1">
    <location>
        <begin position="1"/>
        <end position="12"/>
    </location>
</feature>